<dbReference type="GO" id="GO:0016020">
    <property type="term" value="C:membrane"/>
    <property type="evidence" value="ECO:0007669"/>
    <property type="project" value="InterPro"/>
</dbReference>
<accession>A0AAW0QK60</accession>
<feature type="transmembrane region" description="Helical" evidence="1">
    <location>
        <begin position="229"/>
        <end position="249"/>
    </location>
</feature>
<dbReference type="EMBL" id="JAQQWP010000010">
    <property type="protein sequence ID" value="KAK8097274.1"/>
    <property type="molecule type" value="Genomic_DNA"/>
</dbReference>
<evidence type="ECO:0000259" key="3">
    <source>
        <dbReference type="Pfam" id="PF24800"/>
    </source>
</evidence>
<dbReference type="Pfam" id="PF24800">
    <property type="entry name" value="DUF7702"/>
    <property type="match status" value="1"/>
</dbReference>
<feature type="transmembrane region" description="Helical" evidence="1">
    <location>
        <begin position="188"/>
        <end position="209"/>
    </location>
</feature>
<evidence type="ECO:0000313" key="4">
    <source>
        <dbReference type="EMBL" id="KAK8097274.1"/>
    </source>
</evidence>
<feature type="transmembrane region" description="Helical" evidence="1">
    <location>
        <begin position="67"/>
        <end position="87"/>
    </location>
</feature>
<keyword evidence="1" id="KW-0472">Membrane</keyword>
<feature type="transmembrane region" description="Helical" evidence="1">
    <location>
        <begin position="144"/>
        <end position="167"/>
    </location>
</feature>
<dbReference type="Pfam" id="PF04664">
    <property type="entry name" value="OGFr_N"/>
    <property type="match status" value="1"/>
</dbReference>
<name>A0AAW0QK60_9PEZI</name>
<proteinExistence type="predicted"/>
<evidence type="ECO:0008006" key="6">
    <source>
        <dbReference type="Google" id="ProtNLM"/>
    </source>
</evidence>
<dbReference type="PANTHER" id="PTHR42109:SF2">
    <property type="entry name" value="INTEGRAL MEMBRANE PROTEIN"/>
    <property type="match status" value="1"/>
</dbReference>
<dbReference type="PANTHER" id="PTHR42109">
    <property type="entry name" value="UNPLACED GENOMIC SCAFFOLD UM_SCAF_CONTIG_1.265, WHOLE GENOME SHOTGUN SEQUENCE"/>
    <property type="match status" value="1"/>
</dbReference>
<feature type="domain" description="Opioid growth factor receptor (OGFr) conserved" evidence="2">
    <location>
        <begin position="333"/>
        <end position="466"/>
    </location>
</feature>
<keyword evidence="1" id="KW-1133">Transmembrane helix</keyword>
<dbReference type="PROSITE" id="PS51257">
    <property type="entry name" value="PROKAR_LIPOPROTEIN"/>
    <property type="match status" value="1"/>
</dbReference>
<evidence type="ECO:0000259" key="2">
    <source>
        <dbReference type="Pfam" id="PF04664"/>
    </source>
</evidence>
<feature type="domain" description="DUF7702" evidence="3">
    <location>
        <begin position="6"/>
        <end position="249"/>
    </location>
</feature>
<keyword evidence="1" id="KW-0812">Transmembrane</keyword>
<dbReference type="Proteomes" id="UP001392437">
    <property type="component" value="Unassembled WGS sequence"/>
</dbReference>
<comment type="caution">
    <text evidence="4">The sequence shown here is derived from an EMBL/GenBank/DDBJ whole genome shotgun (WGS) entry which is preliminary data.</text>
</comment>
<keyword evidence="5" id="KW-1185">Reference proteome</keyword>
<feature type="transmembrane region" description="Helical" evidence="1">
    <location>
        <begin position="37"/>
        <end position="61"/>
    </location>
</feature>
<dbReference type="InterPro" id="IPR056119">
    <property type="entry name" value="DUF7702"/>
</dbReference>
<dbReference type="GO" id="GO:0038023">
    <property type="term" value="F:signaling receptor activity"/>
    <property type="evidence" value="ECO:0007669"/>
    <property type="project" value="InterPro"/>
</dbReference>
<gene>
    <name evidence="4" type="ORF">PG999_013218</name>
</gene>
<organism evidence="4 5">
    <name type="scientific">Apiospora kogelbergensis</name>
    <dbReference type="NCBI Taxonomy" id="1337665"/>
    <lineage>
        <taxon>Eukaryota</taxon>
        <taxon>Fungi</taxon>
        <taxon>Dikarya</taxon>
        <taxon>Ascomycota</taxon>
        <taxon>Pezizomycotina</taxon>
        <taxon>Sordariomycetes</taxon>
        <taxon>Xylariomycetidae</taxon>
        <taxon>Amphisphaeriales</taxon>
        <taxon>Apiosporaceae</taxon>
        <taxon>Apiospora</taxon>
    </lineage>
</organism>
<evidence type="ECO:0000256" key="1">
    <source>
        <dbReference type="SAM" id="Phobius"/>
    </source>
</evidence>
<evidence type="ECO:0000313" key="5">
    <source>
        <dbReference type="Proteomes" id="UP001392437"/>
    </source>
</evidence>
<sequence>MTQGKVGYRDGIAILQVIVFACFLPAGIWFKVSGRLGWFGVTFISLIRIIGASCMLATIGAKDADGLWTGVVVCESFGILVLFFLLLEMLERLNHFAKLIPRVLLLVPHVIVWASIGVSIAGFVAMSRTDDPLAPTAFSQAGTAVTALLCVFEAGMFLYMFFAPHVGRHSDGDGGRRIFDLVPNEEELQIHCLVICLPLLGLRVLYSLLYIVTEDQEAYSPIVGSPTLYLIFTALAEITVVAACIWTVMHMPVIDNDAAAGQGLSGTVRRLLGRCPENKSRTGYGLDLCLSRRADMAPQRPARPAMRRLVDFYDPDAKGKDVGGRTLDQILNWSDARLEAVHDYIQILFPLPEGSIFNDWAPVFDEETYLYLRQDGGFKRTMRRVLARMLAFYGFDITWDTDASGTPIVHVTAKPGAEDFDNFENFRNWVKHMDHNHLRITRILRSLRVLGLEDEARAFFAALVCIFDTSRRIGDSSMRFWKRAVGLPLHIAPDGTEVDWLEKYEEKKQKRNHDTAVQS</sequence>
<feature type="transmembrane region" description="Helical" evidence="1">
    <location>
        <begin position="99"/>
        <end position="124"/>
    </location>
</feature>
<dbReference type="InterPro" id="IPR006757">
    <property type="entry name" value="OGF_rcpt"/>
</dbReference>
<protein>
    <recommendedName>
        <fullName evidence="6">Opioid growth factor receptor (OGFr) conserved region</fullName>
    </recommendedName>
</protein>
<feature type="transmembrane region" description="Helical" evidence="1">
    <location>
        <begin position="12"/>
        <end position="30"/>
    </location>
</feature>
<reference evidence="4 5" key="1">
    <citation type="submission" date="2023-01" db="EMBL/GenBank/DDBJ databases">
        <title>Analysis of 21 Apiospora genomes using comparative genomics revels a genus with tremendous synthesis potential of carbohydrate active enzymes and secondary metabolites.</title>
        <authorList>
            <person name="Sorensen T."/>
        </authorList>
    </citation>
    <scope>NUCLEOTIDE SEQUENCE [LARGE SCALE GENOMIC DNA]</scope>
    <source>
        <strain evidence="4 5">CBS 117206</strain>
    </source>
</reference>
<dbReference type="AlphaFoldDB" id="A0AAW0QK60"/>